<dbReference type="InterPro" id="IPR011335">
    <property type="entry name" value="Restrct_endonuc-II-like"/>
</dbReference>
<reference evidence="2" key="2">
    <citation type="submission" date="2015-02" db="UniProtKB">
        <authorList>
            <consortium name="EnsemblMetazoa"/>
        </authorList>
    </citation>
    <scope>IDENTIFICATION</scope>
</reference>
<reference evidence="3" key="1">
    <citation type="submission" date="2011-05" db="EMBL/GenBank/DDBJ databases">
        <authorList>
            <person name="Richards S.R."/>
            <person name="Qu J."/>
            <person name="Jiang H."/>
            <person name="Jhangiani S.N."/>
            <person name="Agravi P."/>
            <person name="Goodspeed R."/>
            <person name="Gross S."/>
            <person name="Mandapat C."/>
            <person name="Jackson L."/>
            <person name="Mathew T."/>
            <person name="Pu L."/>
            <person name="Thornton R."/>
            <person name="Saada N."/>
            <person name="Wilczek-Boney K.B."/>
            <person name="Lee S."/>
            <person name="Kovar C."/>
            <person name="Wu Y."/>
            <person name="Scherer S.E."/>
            <person name="Worley K.C."/>
            <person name="Muzny D.M."/>
            <person name="Gibbs R."/>
        </authorList>
    </citation>
    <scope>NUCLEOTIDE SEQUENCE</scope>
    <source>
        <strain evidence="3">Brora</strain>
    </source>
</reference>
<dbReference type="Gene3D" id="3.90.320.10">
    <property type="match status" value="1"/>
</dbReference>
<dbReference type="STRING" id="126957.T1JNS9"/>
<name>T1JNS9_STRMM</name>
<dbReference type="HOGENOM" id="CLU_050446_3_0_1"/>
<dbReference type="OMA" id="HTHYAQV"/>
<evidence type="ECO:0000259" key="1">
    <source>
        <dbReference type="Pfam" id="PF09588"/>
    </source>
</evidence>
<dbReference type="InterPro" id="IPR019080">
    <property type="entry name" value="YqaJ_viral_recombinase"/>
</dbReference>
<dbReference type="CDD" id="cd22343">
    <property type="entry name" value="PDDEXK_lambda_exonuclease-like"/>
    <property type="match status" value="1"/>
</dbReference>
<organism evidence="2 3">
    <name type="scientific">Strigamia maritima</name>
    <name type="common">European centipede</name>
    <name type="synonym">Geophilus maritimus</name>
    <dbReference type="NCBI Taxonomy" id="126957"/>
    <lineage>
        <taxon>Eukaryota</taxon>
        <taxon>Metazoa</taxon>
        <taxon>Ecdysozoa</taxon>
        <taxon>Arthropoda</taxon>
        <taxon>Myriapoda</taxon>
        <taxon>Chilopoda</taxon>
        <taxon>Pleurostigmophora</taxon>
        <taxon>Geophilomorpha</taxon>
        <taxon>Linotaeniidae</taxon>
        <taxon>Strigamia</taxon>
    </lineage>
</organism>
<dbReference type="EnsemblMetazoa" id="SMAR015508-RA">
    <property type="protein sequence ID" value="SMAR015508-PA"/>
    <property type="gene ID" value="SMAR015508"/>
</dbReference>
<evidence type="ECO:0000313" key="2">
    <source>
        <dbReference type="EnsemblMetazoa" id="SMAR015508-PA"/>
    </source>
</evidence>
<dbReference type="PhylomeDB" id="T1JNS9"/>
<feature type="domain" description="YqaJ viral recombinase" evidence="1">
    <location>
        <begin position="29"/>
        <end position="102"/>
    </location>
</feature>
<dbReference type="EMBL" id="JH431647">
    <property type="status" value="NOT_ANNOTATED_CDS"/>
    <property type="molecule type" value="Genomic_DNA"/>
</dbReference>
<accession>T1JNS9</accession>
<dbReference type="InterPro" id="IPR051703">
    <property type="entry name" value="NF-kappa-B_Signaling_Reg"/>
</dbReference>
<proteinExistence type="predicted"/>
<dbReference type="PANTHER" id="PTHR46609">
    <property type="entry name" value="EXONUCLEASE, PHAGE-TYPE/RECB, C-TERMINAL DOMAIN-CONTAINING PROTEIN"/>
    <property type="match status" value="1"/>
</dbReference>
<dbReference type="eggNOG" id="ENOG502SF9X">
    <property type="taxonomic scope" value="Eukaryota"/>
</dbReference>
<dbReference type="InterPro" id="IPR011604">
    <property type="entry name" value="PDDEXK-like_dom_sf"/>
</dbReference>
<dbReference type="AlphaFoldDB" id="T1JNS9"/>
<dbReference type="PANTHER" id="PTHR46609:SF8">
    <property type="entry name" value="YQAJ VIRAL RECOMBINASE DOMAIN-CONTAINING PROTEIN"/>
    <property type="match status" value="1"/>
</dbReference>
<dbReference type="SUPFAM" id="SSF52980">
    <property type="entry name" value="Restriction endonuclease-like"/>
    <property type="match status" value="1"/>
</dbReference>
<dbReference type="GO" id="GO:0006281">
    <property type="term" value="P:DNA repair"/>
    <property type="evidence" value="ECO:0007669"/>
    <property type="project" value="UniProtKB-ARBA"/>
</dbReference>
<sequence length="177" mass="20408">MEITLTTSNHWKHSIRSIYGFNWNKKINNLFTTDFNGNSATTFGNTHEQAGREFYIHETGFTVKTLGLMVNYLVPWLGFSPDGIVFKEGKISHLLEIKCPVLGETNEISTLVKILFSNRNISTMCQLGLAILNLPFCDFCVYSKIKPVIIRVFRHDEFISSVLRKLQMVYFKYMLPI</sequence>
<evidence type="ECO:0000313" key="3">
    <source>
        <dbReference type="Proteomes" id="UP000014500"/>
    </source>
</evidence>
<keyword evidence="3" id="KW-1185">Reference proteome</keyword>
<dbReference type="Proteomes" id="UP000014500">
    <property type="component" value="Unassembled WGS sequence"/>
</dbReference>
<protein>
    <recommendedName>
        <fullName evidence="1">YqaJ viral recombinase domain-containing protein</fullName>
    </recommendedName>
</protein>
<dbReference type="Pfam" id="PF09588">
    <property type="entry name" value="YqaJ"/>
    <property type="match status" value="1"/>
</dbReference>